<dbReference type="PANTHER" id="PTHR10131:SF94">
    <property type="entry name" value="TNF RECEPTOR-ASSOCIATED FACTOR 4"/>
    <property type="match status" value="1"/>
</dbReference>
<dbReference type="InterPro" id="IPR008974">
    <property type="entry name" value="TRAF-like"/>
</dbReference>
<dbReference type="EMBL" id="CAJNOT010000401">
    <property type="protein sequence ID" value="CAF0969324.1"/>
    <property type="molecule type" value="Genomic_DNA"/>
</dbReference>
<evidence type="ECO:0000313" key="2">
    <source>
        <dbReference type="EMBL" id="CAF0969324.1"/>
    </source>
</evidence>
<dbReference type="InterPro" id="IPR049342">
    <property type="entry name" value="TRAF1-6_MATH_dom"/>
</dbReference>
<dbReference type="EMBL" id="CAJOBD010011359">
    <property type="protein sequence ID" value="CAF4166403.1"/>
    <property type="molecule type" value="Genomic_DNA"/>
</dbReference>
<dbReference type="SMART" id="SM00061">
    <property type="entry name" value="MATH"/>
    <property type="match status" value="1"/>
</dbReference>
<gene>
    <name evidence="3" type="ORF">JBS370_LOCUS34776</name>
    <name evidence="2" type="ORF">ZHD862_LOCUS10918</name>
</gene>
<dbReference type="PROSITE" id="PS50144">
    <property type="entry name" value="MATH"/>
    <property type="match status" value="1"/>
</dbReference>
<evidence type="ECO:0000259" key="1">
    <source>
        <dbReference type="PROSITE" id="PS50144"/>
    </source>
</evidence>
<dbReference type="SUPFAM" id="SSF49599">
    <property type="entry name" value="TRAF domain-like"/>
    <property type="match status" value="1"/>
</dbReference>
<dbReference type="AlphaFoldDB" id="A0A814EA81"/>
<dbReference type="Proteomes" id="UP000663864">
    <property type="component" value="Unassembled WGS sequence"/>
</dbReference>
<feature type="domain" description="MATH" evidence="1">
    <location>
        <begin position="115"/>
        <end position="262"/>
    </location>
</feature>
<evidence type="ECO:0000313" key="3">
    <source>
        <dbReference type="EMBL" id="CAF4166403.1"/>
    </source>
</evidence>
<organism evidence="2 4">
    <name type="scientific">Rotaria sordida</name>
    <dbReference type="NCBI Taxonomy" id="392033"/>
    <lineage>
        <taxon>Eukaryota</taxon>
        <taxon>Metazoa</taxon>
        <taxon>Spiralia</taxon>
        <taxon>Gnathifera</taxon>
        <taxon>Rotifera</taxon>
        <taxon>Eurotatoria</taxon>
        <taxon>Bdelloidea</taxon>
        <taxon>Philodinida</taxon>
        <taxon>Philodinidae</taxon>
        <taxon>Rotaria</taxon>
    </lineage>
</organism>
<accession>A0A814EA81</accession>
<dbReference type="CDD" id="cd00270">
    <property type="entry name" value="MATH_TRAF_C"/>
    <property type="match status" value="1"/>
</dbReference>
<name>A0A814EA81_9BILA</name>
<dbReference type="Gene3D" id="2.60.210.10">
    <property type="entry name" value="Apoptosis, Tumor Necrosis Factor Receptor Associated Protein 2, Chain A"/>
    <property type="match status" value="1"/>
</dbReference>
<comment type="caution">
    <text evidence="2">The sequence shown here is derived from an EMBL/GenBank/DDBJ whole genome shotgun (WGS) entry which is preliminary data.</text>
</comment>
<dbReference type="Proteomes" id="UP000663836">
    <property type="component" value="Unassembled WGS sequence"/>
</dbReference>
<evidence type="ECO:0000313" key="4">
    <source>
        <dbReference type="Proteomes" id="UP000663864"/>
    </source>
</evidence>
<dbReference type="PANTHER" id="PTHR10131">
    <property type="entry name" value="TNF RECEPTOR ASSOCIATED FACTOR"/>
    <property type="match status" value="1"/>
</dbReference>
<reference evidence="2" key="1">
    <citation type="submission" date="2021-02" db="EMBL/GenBank/DDBJ databases">
        <authorList>
            <person name="Nowell W R."/>
        </authorList>
    </citation>
    <scope>NUCLEOTIDE SEQUENCE</scope>
</reference>
<proteinExistence type="predicted"/>
<sequence length="304" mass="35051">MYDSLNQMHQQILSILCIIRSSNNSNINDNRILGAISTLLNSTKNLNDDIHRINRESGHYQHPISIEAKQWSIFEKLAQEINGCIRGVEINQNLLYQQLLLLKERVEDAQSTSSDGTFMWKITNFEEKTMNAKSEQYKSIDSSPFYSSQKGYKMCLRLFLNGDNNTRGTHMSLYLVIMQANYDSILSWPLKLKITFNLLNELSSENSHSVLFWSKTTSSSFQHPTTDMNIAYGISKFFPLNVFQQNKDQFVRDDALFIKVETDFLTKMPEISLNDDANELLNDKEYTSTTDDNLCFKICHADTT</sequence>
<dbReference type="InterPro" id="IPR002083">
    <property type="entry name" value="MATH/TRAF_dom"/>
</dbReference>
<protein>
    <recommendedName>
        <fullName evidence="1">MATH domain-containing protein</fullName>
    </recommendedName>
</protein>
<dbReference type="Pfam" id="PF21355">
    <property type="entry name" value="TRAF-mep_MATH"/>
    <property type="match status" value="1"/>
</dbReference>
<dbReference type="GO" id="GO:0043122">
    <property type="term" value="P:regulation of canonical NF-kappaB signal transduction"/>
    <property type="evidence" value="ECO:0007669"/>
    <property type="project" value="TreeGrafter"/>
</dbReference>